<evidence type="ECO:0000313" key="1">
    <source>
        <dbReference type="EMBL" id="AZV40911.1"/>
    </source>
</evidence>
<organism evidence="1 2">
    <name type="scientific">Peribacillus asahii</name>
    <dbReference type="NCBI Taxonomy" id="228899"/>
    <lineage>
        <taxon>Bacteria</taxon>
        <taxon>Bacillati</taxon>
        <taxon>Bacillota</taxon>
        <taxon>Bacilli</taxon>
        <taxon>Bacillales</taxon>
        <taxon>Bacillaceae</taxon>
        <taxon>Peribacillus</taxon>
    </lineage>
</organism>
<dbReference type="EMBL" id="CP026095">
    <property type="protein sequence ID" value="AZV40911.1"/>
    <property type="molecule type" value="Genomic_DNA"/>
</dbReference>
<accession>A0A3T0KKX5</accession>
<reference evidence="1 2" key="1">
    <citation type="submission" date="2018-01" db="EMBL/GenBank/DDBJ databases">
        <title>Bacillus asahii Genome sequencing and assembly.</title>
        <authorList>
            <person name="Jiang H."/>
            <person name="Feng Y."/>
            <person name="Zhao F."/>
            <person name="Lin X."/>
        </authorList>
    </citation>
    <scope>NUCLEOTIDE SEQUENCE [LARGE SCALE GENOMIC DNA]</scope>
    <source>
        <strain evidence="1 2">OM18</strain>
    </source>
</reference>
<dbReference type="KEGG" id="pasa:BAOM_0200"/>
<sequence length="43" mass="4993">MEGSNGSRIVYRRQAGNRQQGRVLIIAFLYNLPDTVLRQIKLF</sequence>
<proteinExistence type="predicted"/>
<protein>
    <submittedName>
        <fullName evidence="1">Uncharacterized protein</fullName>
    </submittedName>
</protein>
<name>A0A3T0KKX5_9BACI</name>
<dbReference type="AlphaFoldDB" id="A0A3T0KKX5"/>
<evidence type="ECO:0000313" key="2">
    <source>
        <dbReference type="Proteomes" id="UP000283095"/>
    </source>
</evidence>
<gene>
    <name evidence="1" type="ORF">BAOM_0200</name>
</gene>
<dbReference type="Proteomes" id="UP000283095">
    <property type="component" value="Chromosome"/>
</dbReference>